<dbReference type="RefSeq" id="WP_139189453.1">
    <property type="nucleotide sequence ID" value="NZ_FNBW01000021.1"/>
</dbReference>
<dbReference type="Proteomes" id="UP000198615">
    <property type="component" value="Unassembled WGS sequence"/>
</dbReference>
<keyword evidence="2" id="KW-1185">Reference proteome</keyword>
<evidence type="ECO:0000313" key="2">
    <source>
        <dbReference type="Proteomes" id="UP000198615"/>
    </source>
</evidence>
<protein>
    <recommendedName>
        <fullName evidence="3">Helix-turn-helix domain-containing protein</fullName>
    </recommendedName>
</protein>
<organism evidence="1 2">
    <name type="scientific">Thalassobaculum litoreum DSM 18839</name>
    <dbReference type="NCBI Taxonomy" id="1123362"/>
    <lineage>
        <taxon>Bacteria</taxon>
        <taxon>Pseudomonadati</taxon>
        <taxon>Pseudomonadota</taxon>
        <taxon>Alphaproteobacteria</taxon>
        <taxon>Rhodospirillales</taxon>
        <taxon>Thalassobaculaceae</taxon>
        <taxon>Thalassobaculum</taxon>
    </lineage>
</organism>
<sequence>MASLGVFYAKMHNSAALAPPPARSRPNADDQIRIWIDHPDLGSDEIAVLIGLSRFADFHTGVAWPSSERLRQNLGKNGQAWSKKRLQAAIDYLVAHGHLQVATRRSATGRNGGRIFRIVAERYGDGELPEFRTGTVDAAQGSAAALPRVPDRNPELDSRKHTLSHQAQNCEEEKTGSVVTLITTDWNPSDETVDLVKTCRPDLDQTAFLARFRLKNVGKGLVEPDKTYRAWAAAERHCKSGPTARGTDDPRKATSLVPSRRSLTMHTDPLVREIAGRPATDWLADAKRLVREMQLDIRAFDLANDPVRLACELRKAGLR</sequence>
<dbReference type="AlphaFoldDB" id="A0A8G2F081"/>
<evidence type="ECO:0000313" key="1">
    <source>
        <dbReference type="EMBL" id="SDG54101.1"/>
    </source>
</evidence>
<dbReference type="EMBL" id="FNBW01000021">
    <property type="protein sequence ID" value="SDG54101.1"/>
    <property type="molecule type" value="Genomic_DNA"/>
</dbReference>
<gene>
    <name evidence="1" type="ORF">SAMN05660686_04773</name>
</gene>
<reference evidence="1 2" key="1">
    <citation type="submission" date="2016-10" db="EMBL/GenBank/DDBJ databases">
        <authorList>
            <person name="Varghese N."/>
            <person name="Submissions S."/>
        </authorList>
    </citation>
    <scope>NUCLEOTIDE SEQUENCE [LARGE SCALE GENOMIC DNA]</scope>
    <source>
        <strain evidence="1 2">DSM 18839</strain>
    </source>
</reference>
<comment type="caution">
    <text evidence="1">The sequence shown here is derived from an EMBL/GenBank/DDBJ whole genome shotgun (WGS) entry which is preliminary data.</text>
</comment>
<evidence type="ECO:0008006" key="3">
    <source>
        <dbReference type="Google" id="ProtNLM"/>
    </source>
</evidence>
<name>A0A8G2F081_9PROT</name>
<proteinExistence type="predicted"/>
<accession>A0A8G2F081</accession>